<protein>
    <submittedName>
        <fullName evidence="2">ABC transporter permease</fullName>
    </submittedName>
</protein>
<dbReference type="RefSeq" id="WP_120748899.1">
    <property type="nucleotide sequence ID" value="NZ_RBAH01000014.1"/>
</dbReference>
<dbReference type="OrthoDB" id="2373063at2"/>
<feature type="transmembrane region" description="Helical" evidence="1">
    <location>
        <begin position="32"/>
        <end position="54"/>
    </location>
</feature>
<feature type="transmembrane region" description="Helical" evidence="1">
    <location>
        <begin position="117"/>
        <end position="138"/>
    </location>
</feature>
<gene>
    <name evidence="2" type="ORF">D7M11_19380</name>
</gene>
<dbReference type="EMBL" id="RBAH01000014">
    <property type="protein sequence ID" value="RKN80644.1"/>
    <property type="molecule type" value="Genomic_DNA"/>
</dbReference>
<organism evidence="2 3">
    <name type="scientific">Paenibacillus ginsengarvi</name>
    <dbReference type="NCBI Taxonomy" id="400777"/>
    <lineage>
        <taxon>Bacteria</taxon>
        <taxon>Bacillati</taxon>
        <taxon>Bacillota</taxon>
        <taxon>Bacilli</taxon>
        <taxon>Bacillales</taxon>
        <taxon>Paenibacillaceae</taxon>
        <taxon>Paenibacillus</taxon>
    </lineage>
</organism>
<feature type="transmembrane region" description="Helical" evidence="1">
    <location>
        <begin position="188"/>
        <end position="209"/>
    </location>
</feature>
<comment type="caution">
    <text evidence="2">The sequence shown here is derived from an EMBL/GenBank/DDBJ whole genome shotgun (WGS) entry which is preliminary data.</text>
</comment>
<evidence type="ECO:0000256" key="1">
    <source>
        <dbReference type="SAM" id="Phobius"/>
    </source>
</evidence>
<dbReference type="Proteomes" id="UP000282311">
    <property type="component" value="Unassembled WGS sequence"/>
</dbReference>
<keyword evidence="3" id="KW-1185">Reference proteome</keyword>
<reference evidence="2 3" key="1">
    <citation type="journal article" date="2007" name="Int. J. Syst. Evol. Microbiol.">
        <title>Paenibacillus ginsengarvi sp. nov., isolated from soil from ginseng cultivation.</title>
        <authorList>
            <person name="Yoon M.H."/>
            <person name="Ten L.N."/>
            <person name="Im W.T."/>
        </authorList>
    </citation>
    <scope>NUCLEOTIDE SEQUENCE [LARGE SCALE GENOMIC DNA]</scope>
    <source>
        <strain evidence="2 3">KCTC 13059</strain>
    </source>
</reference>
<feature type="transmembrane region" description="Helical" evidence="1">
    <location>
        <begin position="150"/>
        <end position="176"/>
    </location>
</feature>
<dbReference type="AlphaFoldDB" id="A0A3B0C859"/>
<name>A0A3B0C859_9BACL</name>
<dbReference type="Pfam" id="PF12679">
    <property type="entry name" value="ABC2_membrane_2"/>
    <property type="match status" value="1"/>
</dbReference>
<feature type="transmembrane region" description="Helical" evidence="1">
    <location>
        <begin position="229"/>
        <end position="253"/>
    </location>
</feature>
<evidence type="ECO:0000313" key="3">
    <source>
        <dbReference type="Proteomes" id="UP000282311"/>
    </source>
</evidence>
<keyword evidence="1" id="KW-0472">Membrane</keyword>
<proteinExistence type="predicted"/>
<keyword evidence="1" id="KW-0812">Transmembrane</keyword>
<evidence type="ECO:0000313" key="2">
    <source>
        <dbReference type="EMBL" id="RKN80644.1"/>
    </source>
</evidence>
<keyword evidence="1" id="KW-1133">Transmembrane helix</keyword>
<accession>A0A3B0C859</accession>
<sequence>MTSSATFWSLVRHEFKGKGNWRKMGRSPVSKWWRIVYCALVLAAGIAFATYYAINNTLRLESIWFASFGLPYVAFFLGFGSVRQEWDNDTYGWWLTLPYPRTWLLGAKWLAGLLRALVIWACVLVFAGLYASIIAIVLEHYTFADVRTFMVAGFSWFGIVFGITPLLIACGAFTATAKYTAISPLSPIIWVVFMVGGGSMFSYLPTLVGVKEWYDDWSGSMGLLYTHPWNMAAVMIVCWLIAAAIVRLCAYLMERKLRI</sequence>
<feature type="transmembrane region" description="Helical" evidence="1">
    <location>
        <begin position="61"/>
        <end position="79"/>
    </location>
</feature>